<keyword evidence="5 9" id="KW-0812">Transmembrane</keyword>
<keyword evidence="11" id="KW-1185">Reference proteome</keyword>
<keyword evidence="7 9" id="KW-0472">Membrane</keyword>
<evidence type="ECO:0000313" key="11">
    <source>
        <dbReference type="Proteomes" id="UP001596368"/>
    </source>
</evidence>
<evidence type="ECO:0000313" key="10">
    <source>
        <dbReference type="EMBL" id="MFC7138198.1"/>
    </source>
</evidence>
<organism evidence="10 11">
    <name type="scientific">Halobaculum litoreum</name>
    <dbReference type="NCBI Taxonomy" id="3031998"/>
    <lineage>
        <taxon>Archaea</taxon>
        <taxon>Methanobacteriati</taxon>
        <taxon>Methanobacteriota</taxon>
        <taxon>Stenosarchaea group</taxon>
        <taxon>Halobacteria</taxon>
        <taxon>Halobacteriales</taxon>
        <taxon>Haloferacaceae</taxon>
        <taxon>Halobaculum</taxon>
    </lineage>
</organism>
<dbReference type="PANTHER" id="PTHR33908:SF11">
    <property type="entry name" value="MEMBRANE PROTEIN"/>
    <property type="match status" value="1"/>
</dbReference>
<reference evidence="10 11" key="1">
    <citation type="journal article" date="2019" name="Int. J. Syst. Evol. Microbiol.">
        <title>The Global Catalogue of Microorganisms (GCM) 10K type strain sequencing project: providing services to taxonomists for standard genome sequencing and annotation.</title>
        <authorList>
            <consortium name="The Broad Institute Genomics Platform"/>
            <consortium name="The Broad Institute Genome Sequencing Center for Infectious Disease"/>
            <person name="Wu L."/>
            <person name="Ma J."/>
        </authorList>
    </citation>
    <scope>NUCLEOTIDE SEQUENCE [LARGE SCALE GENOMIC DNA]</scope>
    <source>
        <strain evidence="10 11">DT92</strain>
    </source>
</reference>
<evidence type="ECO:0000256" key="7">
    <source>
        <dbReference type="ARBA" id="ARBA00023136"/>
    </source>
</evidence>
<comment type="subcellular location">
    <subcellularLocation>
        <location evidence="1">Cell membrane</location>
        <topology evidence="1">Multi-pass membrane protein</topology>
    </subcellularLocation>
</comment>
<dbReference type="AlphaFoldDB" id="A0ABD5XSQ3"/>
<evidence type="ECO:0000256" key="2">
    <source>
        <dbReference type="ARBA" id="ARBA00022475"/>
    </source>
</evidence>
<evidence type="ECO:0000256" key="5">
    <source>
        <dbReference type="ARBA" id="ARBA00022692"/>
    </source>
</evidence>
<feature type="transmembrane region" description="Helical" evidence="9">
    <location>
        <begin position="171"/>
        <end position="189"/>
    </location>
</feature>
<feature type="transmembrane region" description="Helical" evidence="9">
    <location>
        <begin position="145"/>
        <end position="165"/>
    </location>
</feature>
<evidence type="ECO:0000256" key="4">
    <source>
        <dbReference type="ARBA" id="ARBA00022679"/>
    </source>
</evidence>
<name>A0ABD5XSQ3_9EURY</name>
<evidence type="ECO:0000256" key="1">
    <source>
        <dbReference type="ARBA" id="ARBA00004651"/>
    </source>
</evidence>
<evidence type="ECO:0000256" key="9">
    <source>
        <dbReference type="SAM" id="Phobius"/>
    </source>
</evidence>
<dbReference type="PANTHER" id="PTHR33908">
    <property type="entry name" value="MANNOSYLTRANSFERASE YKCB-RELATED"/>
    <property type="match status" value="1"/>
</dbReference>
<dbReference type="GO" id="GO:0005886">
    <property type="term" value="C:plasma membrane"/>
    <property type="evidence" value="ECO:0007669"/>
    <property type="project" value="UniProtKB-SubCell"/>
</dbReference>
<keyword evidence="3" id="KW-0328">Glycosyltransferase</keyword>
<dbReference type="EMBL" id="JBHSZG010000008">
    <property type="protein sequence ID" value="MFC7138198.1"/>
    <property type="molecule type" value="Genomic_DNA"/>
</dbReference>
<evidence type="ECO:0008006" key="12">
    <source>
        <dbReference type="Google" id="ProtNLM"/>
    </source>
</evidence>
<keyword evidence="6 9" id="KW-1133">Transmembrane helix</keyword>
<proteinExistence type="predicted"/>
<feature type="region of interest" description="Disordered" evidence="8">
    <location>
        <begin position="263"/>
        <end position="285"/>
    </location>
</feature>
<dbReference type="InterPro" id="IPR050297">
    <property type="entry name" value="LipidA_mod_glycosyltrf_83"/>
</dbReference>
<protein>
    <recommendedName>
        <fullName evidence="12">Dolichyl-phosphate-mannose-protein mannosyltransferase</fullName>
    </recommendedName>
</protein>
<evidence type="ECO:0000256" key="6">
    <source>
        <dbReference type="ARBA" id="ARBA00022989"/>
    </source>
</evidence>
<gene>
    <name evidence="10" type="ORF">ACFQRB_20440</name>
</gene>
<keyword evidence="2" id="KW-1003">Cell membrane</keyword>
<comment type="caution">
    <text evidence="10">The sequence shown here is derived from an EMBL/GenBank/DDBJ whole genome shotgun (WGS) entry which is preliminary data.</text>
</comment>
<accession>A0ABD5XSQ3</accession>
<evidence type="ECO:0000256" key="3">
    <source>
        <dbReference type="ARBA" id="ARBA00022676"/>
    </source>
</evidence>
<keyword evidence="4" id="KW-0808">Transferase</keyword>
<dbReference type="GO" id="GO:0008610">
    <property type="term" value="P:lipid biosynthetic process"/>
    <property type="evidence" value="ECO:0007669"/>
    <property type="project" value="UniProtKB-ARBA"/>
</dbReference>
<feature type="transmembrane region" description="Helical" evidence="9">
    <location>
        <begin position="33"/>
        <end position="54"/>
    </location>
</feature>
<feature type="transmembrane region" description="Helical" evidence="9">
    <location>
        <begin position="201"/>
        <end position="223"/>
    </location>
</feature>
<dbReference type="Proteomes" id="UP001596368">
    <property type="component" value="Unassembled WGS sequence"/>
</dbReference>
<evidence type="ECO:0000256" key="8">
    <source>
        <dbReference type="SAM" id="MobiDB-lite"/>
    </source>
</evidence>
<dbReference type="GO" id="GO:0016757">
    <property type="term" value="F:glycosyltransferase activity"/>
    <property type="evidence" value="ECO:0007669"/>
    <property type="project" value="UniProtKB-KW"/>
</dbReference>
<sequence>MSDGSAAGDDRPAAATVAALRDSFPANVADADAGRVAAVVLAALGAAVAVLVAGEVFPFRSLNHDEGCTSSRRRCCWRGGCSSGPRRGRVPPVVLRREQARHVLEVRARPGGDVRAGRLLGGYTVALAGIAARPRRRHGGARTRTVRRPGGALAGVLLLATPLFVVHSGVFLPYMLTGALNVAFAVWYLRGERRRSRRDATLAGLAVGLAFFARPYTAVLFALPFVGHAVVALATGGGWRVPFAAAGVAAAGLPAPTPARCSRVVRSPRPSGAPGWPPRWGTTRS</sequence>